<dbReference type="InterPro" id="IPR014776">
    <property type="entry name" value="4pyrrole_Mease_sub2"/>
</dbReference>
<dbReference type="GO" id="GO:0019354">
    <property type="term" value="P:siroheme biosynthetic process"/>
    <property type="evidence" value="ECO:0007669"/>
    <property type="project" value="InterPro"/>
</dbReference>
<dbReference type="PANTHER" id="PTHR45790">
    <property type="entry name" value="SIROHEME SYNTHASE-RELATED"/>
    <property type="match status" value="1"/>
</dbReference>
<feature type="domain" description="Tetrapyrrole methylase" evidence="9">
    <location>
        <begin position="9"/>
        <end position="220"/>
    </location>
</feature>
<dbReference type="PROSITE" id="PS00839">
    <property type="entry name" value="SUMT_1"/>
    <property type="match status" value="1"/>
</dbReference>
<dbReference type="Gene3D" id="3.30.950.10">
    <property type="entry name" value="Methyltransferase, Cobalt-precorrin-4 Transmethylase, Domain 2"/>
    <property type="match status" value="1"/>
</dbReference>
<keyword evidence="5" id="KW-0949">S-adenosyl-L-methionine</keyword>
<comment type="pathway">
    <text evidence="7">Porphyrin-containing compound metabolism; siroheme biosynthesis; precorrin-2 from uroporphyrinogen III: step 1/1.</text>
</comment>
<organism evidence="10 11">
    <name type="scientific">Elizabethkingia anophelis NUHP1</name>
    <dbReference type="NCBI Taxonomy" id="1338011"/>
    <lineage>
        <taxon>Bacteria</taxon>
        <taxon>Pseudomonadati</taxon>
        <taxon>Bacteroidota</taxon>
        <taxon>Flavobacteriia</taxon>
        <taxon>Flavobacteriales</taxon>
        <taxon>Weeksellaceae</taxon>
        <taxon>Elizabethkingia</taxon>
    </lineage>
</organism>
<evidence type="ECO:0000256" key="8">
    <source>
        <dbReference type="RuleBase" id="RU003960"/>
    </source>
</evidence>
<reference evidence="10 11" key="1">
    <citation type="journal article" date="2013" name="Lancet">
        <title>First case of E anophelis outbreak in an intensive-care unit.</title>
        <authorList>
            <person name="Teo J."/>
            <person name="Tan S.Y."/>
            <person name="Tay M."/>
            <person name="Ding Y."/>
            <person name="Kjelleberg S."/>
            <person name="Givskov M."/>
            <person name="Lin R.T."/>
            <person name="Yang L."/>
        </authorList>
    </citation>
    <scope>NUCLEOTIDE SEQUENCE [LARGE SCALE GENOMIC DNA]</scope>
    <source>
        <strain evidence="10 11">NUHP1</strain>
    </source>
</reference>
<dbReference type="Pfam" id="PF00590">
    <property type="entry name" value="TP_methylase"/>
    <property type="match status" value="1"/>
</dbReference>
<evidence type="ECO:0000313" key="11">
    <source>
        <dbReference type="Proteomes" id="UP000028933"/>
    </source>
</evidence>
<protein>
    <recommendedName>
        <fullName evidence="2">uroporphyrinogen-III C-methyltransferase</fullName>
        <ecNumber evidence="2">2.1.1.107</ecNumber>
    </recommendedName>
</protein>
<evidence type="ECO:0000256" key="2">
    <source>
        <dbReference type="ARBA" id="ARBA00012162"/>
    </source>
</evidence>
<dbReference type="EC" id="2.1.1.107" evidence="2"/>
<dbReference type="AlphaFoldDB" id="A0A077EN85"/>
<proteinExistence type="inferred from homology"/>
<dbReference type="InterPro" id="IPR014777">
    <property type="entry name" value="4pyrrole_Mease_sub1"/>
</dbReference>
<dbReference type="InterPro" id="IPR006366">
    <property type="entry name" value="CobA/CysG_C"/>
</dbReference>
<evidence type="ECO:0000256" key="4">
    <source>
        <dbReference type="ARBA" id="ARBA00022679"/>
    </source>
</evidence>
<evidence type="ECO:0000256" key="5">
    <source>
        <dbReference type="ARBA" id="ARBA00022691"/>
    </source>
</evidence>
<dbReference type="RefSeq" id="WP_024565910.1">
    <property type="nucleotide sequence ID" value="NZ_CP007547.1"/>
</dbReference>
<dbReference type="PANTHER" id="PTHR45790:SF3">
    <property type="entry name" value="S-ADENOSYL-L-METHIONINE-DEPENDENT UROPORPHYRINOGEN III METHYLTRANSFERASE, CHLOROPLASTIC"/>
    <property type="match status" value="1"/>
</dbReference>
<dbReference type="InterPro" id="IPR035996">
    <property type="entry name" value="4pyrrol_Methylase_sf"/>
</dbReference>
<evidence type="ECO:0000256" key="6">
    <source>
        <dbReference type="ARBA" id="ARBA00023244"/>
    </source>
</evidence>
<dbReference type="STRING" id="1338011.BD94_3245"/>
<keyword evidence="4 8" id="KW-0808">Transferase</keyword>
<dbReference type="NCBIfam" id="NF004790">
    <property type="entry name" value="PRK06136.1"/>
    <property type="match status" value="1"/>
</dbReference>
<dbReference type="GO" id="GO:0004851">
    <property type="term" value="F:uroporphyrin-III C-methyltransferase activity"/>
    <property type="evidence" value="ECO:0007669"/>
    <property type="project" value="UniProtKB-EC"/>
</dbReference>
<dbReference type="InterPro" id="IPR003043">
    <property type="entry name" value="Uropor_MeTrfase_CS"/>
</dbReference>
<evidence type="ECO:0000256" key="7">
    <source>
        <dbReference type="ARBA" id="ARBA00025705"/>
    </source>
</evidence>
<dbReference type="EMBL" id="CP007547">
    <property type="protein sequence ID" value="AIL47020.1"/>
    <property type="molecule type" value="Genomic_DNA"/>
</dbReference>
<evidence type="ECO:0000259" key="9">
    <source>
        <dbReference type="Pfam" id="PF00590"/>
    </source>
</evidence>
<dbReference type="eggNOG" id="COG0007">
    <property type="taxonomic scope" value="Bacteria"/>
</dbReference>
<dbReference type="FunFam" id="3.40.1010.10:FF:000001">
    <property type="entry name" value="Siroheme synthase"/>
    <property type="match status" value="1"/>
</dbReference>
<keyword evidence="6" id="KW-0627">Porphyrin biosynthesis</keyword>
<dbReference type="SUPFAM" id="SSF53790">
    <property type="entry name" value="Tetrapyrrole methylase"/>
    <property type="match status" value="1"/>
</dbReference>
<sequence length="281" mass="31236">MKTTNKTPKVYLIGAGPGDPDLITVKAIRAITEADVILCDRLVSPEIVDNYVSKETEIVYVGKECSKKASTPQSSINELMVEYALHNKTVARLKGGDVSIFSNILDELQVLKENKIAYEIIPGVTAALGAAAYAGMPLTARGYATSVRFLTYYKSEILTEDYWKEIAETNDTLVFYMSVGNLTNLVDKFKEYDVSSEKKIAVIEQATTPFQKVYTSSFEDFAQKLGHKLFASPSLVVIGKIVNLHEEFSWLQNTDSEGLYFKSITNGSLLPKTQNFFEYAV</sequence>
<dbReference type="CDD" id="cd11642">
    <property type="entry name" value="SUMT"/>
    <property type="match status" value="1"/>
</dbReference>
<dbReference type="PROSITE" id="PS00840">
    <property type="entry name" value="SUMT_2"/>
    <property type="match status" value="1"/>
</dbReference>
<accession>A0A077EN85</accession>
<evidence type="ECO:0000313" key="10">
    <source>
        <dbReference type="EMBL" id="AIL47020.1"/>
    </source>
</evidence>
<dbReference type="GO" id="GO:0032259">
    <property type="term" value="P:methylation"/>
    <property type="evidence" value="ECO:0007669"/>
    <property type="project" value="UniProtKB-KW"/>
</dbReference>
<dbReference type="Proteomes" id="UP000028933">
    <property type="component" value="Chromosome"/>
</dbReference>
<dbReference type="NCBIfam" id="TIGR01469">
    <property type="entry name" value="cobA_cysG_Cterm"/>
    <property type="match status" value="1"/>
</dbReference>
<keyword evidence="3 8" id="KW-0489">Methyltransferase</keyword>
<evidence type="ECO:0000256" key="1">
    <source>
        <dbReference type="ARBA" id="ARBA00005879"/>
    </source>
</evidence>
<name>A0A077EN85_9FLAO</name>
<dbReference type="HOGENOM" id="CLU_011276_7_0_10"/>
<gene>
    <name evidence="10" type="ORF">BD94_3245</name>
</gene>
<dbReference type="InterPro" id="IPR000878">
    <property type="entry name" value="4pyrrol_Mease"/>
</dbReference>
<comment type="similarity">
    <text evidence="1 8">Belongs to the precorrin methyltransferase family.</text>
</comment>
<dbReference type="KEGG" id="eao:BD94_3245"/>
<evidence type="ECO:0000256" key="3">
    <source>
        <dbReference type="ARBA" id="ARBA00022603"/>
    </source>
</evidence>
<dbReference type="Gene3D" id="3.40.1010.10">
    <property type="entry name" value="Cobalt-precorrin-4 Transmethylase, Domain 1"/>
    <property type="match status" value="1"/>
</dbReference>
<dbReference type="InterPro" id="IPR050161">
    <property type="entry name" value="Siro_Cobalamin_biosynth"/>
</dbReference>